<comment type="caution">
    <text evidence="1">The sequence shown here is derived from an EMBL/GenBank/DDBJ whole genome shotgun (WGS) entry which is preliminary data.</text>
</comment>
<feature type="non-terminal residue" evidence="1">
    <location>
        <position position="1"/>
    </location>
</feature>
<sequence>STITHTTQFPKWNIIQTTNEQQDHLKVIQKLESKLNKAKNKSYAHIVSHCSDEEMVESDDEGISLLNNSQNRRKTEAEYQRSSCFCCC</sequence>
<evidence type="ECO:0000313" key="2">
    <source>
        <dbReference type="Proteomes" id="UP000253551"/>
    </source>
</evidence>
<proteinExistence type="predicted"/>
<keyword evidence="2" id="KW-1185">Reference proteome</keyword>
<dbReference type="EMBL" id="PJQM01004222">
    <property type="protein sequence ID" value="RCH85243.1"/>
    <property type="molecule type" value="Genomic_DNA"/>
</dbReference>
<evidence type="ECO:0000313" key="1">
    <source>
        <dbReference type="EMBL" id="RCH85243.1"/>
    </source>
</evidence>
<organism evidence="1 2">
    <name type="scientific">Rhizopus stolonifer</name>
    <name type="common">Rhizopus nigricans</name>
    <dbReference type="NCBI Taxonomy" id="4846"/>
    <lineage>
        <taxon>Eukaryota</taxon>
        <taxon>Fungi</taxon>
        <taxon>Fungi incertae sedis</taxon>
        <taxon>Mucoromycota</taxon>
        <taxon>Mucoromycotina</taxon>
        <taxon>Mucoromycetes</taxon>
        <taxon>Mucorales</taxon>
        <taxon>Mucorineae</taxon>
        <taxon>Rhizopodaceae</taxon>
        <taxon>Rhizopus</taxon>
    </lineage>
</organism>
<protein>
    <submittedName>
        <fullName evidence="1">Uncharacterized protein</fullName>
    </submittedName>
</protein>
<dbReference type="Proteomes" id="UP000253551">
    <property type="component" value="Unassembled WGS sequence"/>
</dbReference>
<gene>
    <name evidence="1" type="ORF">CU098_007584</name>
</gene>
<name>A0A367J5N7_RHIST</name>
<accession>A0A367J5N7</accession>
<dbReference type="AlphaFoldDB" id="A0A367J5N7"/>
<reference evidence="1 2" key="1">
    <citation type="journal article" date="2018" name="G3 (Bethesda)">
        <title>Phylogenetic and Phylogenomic Definition of Rhizopus Species.</title>
        <authorList>
            <person name="Gryganskyi A.P."/>
            <person name="Golan J."/>
            <person name="Dolatabadi S."/>
            <person name="Mondo S."/>
            <person name="Robb S."/>
            <person name="Idnurm A."/>
            <person name="Muszewska A."/>
            <person name="Steczkiewicz K."/>
            <person name="Masonjones S."/>
            <person name="Liao H.L."/>
            <person name="Gajdeczka M.T."/>
            <person name="Anike F."/>
            <person name="Vuek A."/>
            <person name="Anishchenko I.M."/>
            <person name="Voigt K."/>
            <person name="de Hoog G.S."/>
            <person name="Smith M.E."/>
            <person name="Heitman J."/>
            <person name="Vilgalys R."/>
            <person name="Stajich J.E."/>
        </authorList>
    </citation>
    <scope>NUCLEOTIDE SEQUENCE [LARGE SCALE GENOMIC DNA]</scope>
    <source>
        <strain evidence="1 2">LSU 92-RS-03</strain>
    </source>
</reference>